<comment type="caution">
    <text evidence="23">The sequence shown here is derived from an EMBL/GenBank/DDBJ whole genome shotgun (WGS) entry which is preliminary data.</text>
</comment>
<dbReference type="Gene3D" id="1.10.510.10">
    <property type="entry name" value="Transferase(Phosphotransferase) domain 1"/>
    <property type="match status" value="2"/>
</dbReference>
<dbReference type="CDD" id="cd14066">
    <property type="entry name" value="STKc_IRAK"/>
    <property type="match status" value="2"/>
</dbReference>
<dbReference type="PROSITE" id="PS51450">
    <property type="entry name" value="LRR"/>
    <property type="match status" value="2"/>
</dbReference>
<dbReference type="SMART" id="SM00220">
    <property type="entry name" value="S_TKc"/>
    <property type="match status" value="2"/>
</dbReference>
<feature type="chain" id="PRO_5041913821" description="non-specific serine/threonine protein kinase" evidence="21">
    <location>
        <begin position="25"/>
        <end position="1773"/>
    </location>
</feature>
<dbReference type="Pfam" id="PF08263">
    <property type="entry name" value="LRRNT_2"/>
    <property type="match status" value="1"/>
</dbReference>
<evidence type="ECO:0000256" key="4">
    <source>
        <dbReference type="ARBA" id="ARBA00012513"/>
    </source>
</evidence>
<keyword evidence="6" id="KW-0597">Phosphoprotein</keyword>
<dbReference type="InterPro" id="IPR008271">
    <property type="entry name" value="Ser/Thr_kinase_AS"/>
</dbReference>
<evidence type="ECO:0000256" key="19">
    <source>
        <dbReference type="ARBA" id="ARBA00048679"/>
    </source>
</evidence>
<evidence type="ECO:0000256" key="17">
    <source>
        <dbReference type="ARBA" id="ARBA00023180"/>
    </source>
</evidence>
<protein>
    <recommendedName>
        <fullName evidence="4">non-specific serine/threonine protein kinase</fullName>
        <ecNumber evidence="4">2.7.11.1</ecNumber>
    </recommendedName>
</protein>
<keyword evidence="24" id="KW-1185">Reference proteome</keyword>
<keyword evidence="13" id="KW-0067">ATP-binding</keyword>
<dbReference type="FunFam" id="3.30.200.20:FF:001009">
    <property type="entry name" value="LRR receptor-like serine/threonine-protein kinase FLS2"/>
    <property type="match status" value="2"/>
</dbReference>
<dbReference type="InterPro" id="IPR051809">
    <property type="entry name" value="Plant_receptor-like_S/T_kinase"/>
</dbReference>
<dbReference type="PANTHER" id="PTHR27008">
    <property type="entry name" value="OS04G0122200 PROTEIN"/>
    <property type="match status" value="1"/>
</dbReference>
<comment type="catalytic activity">
    <reaction evidence="18">
        <text>L-threonyl-[protein] + ATP = O-phospho-L-threonyl-[protein] + ADP + H(+)</text>
        <dbReference type="Rhea" id="RHEA:46608"/>
        <dbReference type="Rhea" id="RHEA-COMP:11060"/>
        <dbReference type="Rhea" id="RHEA-COMP:11605"/>
        <dbReference type="ChEBI" id="CHEBI:15378"/>
        <dbReference type="ChEBI" id="CHEBI:30013"/>
        <dbReference type="ChEBI" id="CHEBI:30616"/>
        <dbReference type="ChEBI" id="CHEBI:61977"/>
        <dbReference type="ChEBI" id="CHEBI:456216"/>
        <dbReference type="EC" id="2.7.11.1"/>
    </reaction>
</comment>
<reference evidence="23" key="1">
    <citation type="journal article" date="2023" name="Plant J.">
        <title>Genome sequences and population genomics provide insights into the demographic history, inbreeding, and mutation load of two 'living fossil' tree species of Dipteronia.</title>
        <authorList>
            <person name="Feng Y."/>
            <person name="Comes H.P."/>
            <person name="Chen J."/>
            <person name="Zhu S."/>
            <person name="Lu R."/>
            <person name="Zhang X."/>
            <person name="Li P."/>
            <person name="Qiu J."/>
            <person name="Olsen K.M."/>
            <person name="Qiu Y."/>
        </authorList>
    </citation>
    <scope>NUCLEOTIDE SEQUENCE</scope>
    <source>
        <strain evidence="23">NBL</strain>
    </source>
</reference>
<dbReference type="Pfam" id="PF00069">
    <property type="entry name" value="Pkinase"/>
    <property type="match status" value="2"/>
</dbReference>
<keyword evidence="14 20" id="KW-1133">Transmembrane helix</keyword>
<evidence type="ECO:0000256" key="10">
    <source>
        <dbReference type="ARBA" id="ARBA00022729"/>
    </source>
</evidence>
<evidence type="ECO:0000313" key="24">
    <source>
        <dbReference type="Proteomes" id="UP001281410"/>
    </source>
</evidence>
<evidence type="ECO:0000256" key="21">
    <source>
        <dbReference type="SAM" id="SignalP"/>
    </source>
</evidence>
<organism evidence="23 24">
    <name type="scientific">Dipteronia sinensis</name>
    <dbReference type="NCBI Taxonomy" id="43782"/>
    <lineage>
        <taxon>Eukaryota</taxon>
        <taxon>Viridiplantae</taxon>
        <taxon>Streptophyta</taxon>
        <taxon>Embryophyta</taxon>
        <taxon>Tracheophyta</taxon>
        <taxon>Spermatophyta</taxon>
        <taxon>Magnoliopsida</taxon>
        <taxon>eudicotyledons</taxon>
        <taxon>Gunneridae</taxon>
        <taxon>Pentapetalae</taxon>
        <taxon>rosids</taxon>
        <taxon>malvids</taxon>
        <taxon>Sapindales</taxon>
        <taxon>Sapindaceae</taxon>
        <taxon>Hippocastanoideae</taxon>
        <taxon>Acereae</taxon>
        <taxon>Dipteronia</taxon>
    </lineage>
</organism>
<keyword evidence="5" id="KW-1003">Cell membrane</keyword>
<dbReference type="Gene3D" id="3.80.10.10">
    <property type="entry name" value="Ribonuclease Inhibitor"/>
    <property type="match status" value="7"/>
</dbReference>
<dbReference type="Pfam" id="PF23598">
    <property type="entry name" value="LRR_14"/>
    <property type="match status" value="1"/>
</dbReference>
<dbReference type="GO" id="GO:0004674">
    <property type="term" value="F:protein serine/threonine kinase activity"/>
    <property type="evidence" value="ECO:0007669"/>
    <property type="project" value="UniProtKB-EC"/>
</dbReference>
<dbReference type="InterPro" id="IPR013210">
    <property type="entry name" value="LRR_N_plant-typ"/>
</dbReference>
<evidence type="ECO:0000259" key="22">
    <source>
        <dbReference type="PROSITE" id="PS50011"/>
    </source>
</evidence>
<dbReference type="FunFam" id="3.80.10.10:FF:000416">
    <property type="entry name" value="Probable leucine-rich repeat receptor-like protein kinase At5g63930"/>
    <property type="match status" value="1"/>
</dbReference>
<evidence type="ECO:0000256" key="8">
    <source>
        <dbReference type="ARBA" id="ARBA00022679"/>
    </source>
</evidence>
<evidence type="ECO:0000256" key="18">
    <source>
        <dbReference type="ARBA" id="ARBA00047899"/>
    </source>
</evidence>
<dbReference type="InterPro" id="IPR055414">
    <property type="entry name" value="LRR_R13L4/SHOC2-like"/>
</dbReference>
<feature type="transmembrane region" description="Helical" evidence="20">
    <location>
        <begin position="806"/>
        <end position="828"/>
    </location>
</feature>
<comment type="similarity">
    <text evidence="3">Belongs to the RLP family.</text>
</comment>
<evidence type="ECO:0000256" key="16">
    <source>
        <dbReference type="ARBA" id="ARBA00023170"/>
    </source>
</evidence>
<dbReference type="FunFam" id="3.80.10.10:FF:000095">
    <property type="entry name" value="LRR receptor-like serine/threonine-protein kinase GSO1"/>
    <property type="match status" value="2"/>
</dbReference>
<feature type="transmembrane region" description="Helical" evidence="20">
    <location>
        <begin position="1419"/>
        <end position="1440"/>
    </location>
</feature>
<evidence type="ECO:0000256" key="12">
    <source>
        <dbReference type="ARBA" id="ARBA00022741"/>
    </source>
</evidence>
<dbReference type="FunFam" id="3.80.10.10:FF:000299">
    <property type="entry name" value="Piriformospora indica-insensitive protein 2"/>
    <property type="match status" value="1"/>
</dbReference>
<dbReference type="FunFam" id="1.10.510.10:FF:001387">
    <property type="entry name" value="LRR receptor-like serine/threonine-protein kinase FLS2"/>
    <property type="match status" value="2"/>
</dbReference>
<feature type="signal peptide" evidence="21">
    <location>
        <begin position="1"/>
        <end position="24"/>
    </location>
</feature>
<dbReference type="GO" id="GO:0005886">
    <property type="term" value="C:plasma membrane"/>
    <property type="evidence" value="ECO:0007669"/>
    <property type="project" value="UniProtKB-SubCell"/>
</dbReference>
<dbReference type="SMART" id="SM00365">
    <property type="entry name" value="LRR_SD22"/>
    <property type="match status" value="9"/>
</dbReference>
<dbReference type="FunFam" id="3.80.10.10:FF:000676">
    <property type="entry name" value="LRR receptor-like serine/threonine-protein kinase FLS2"/>
    <property type="match status" value="1"/>
</dbReference>
<feature type="domain" description="Protein kinase" evidence="22">
    <location>
        <begin position="867"/>
        <end position="1162"/>
    </location>
</feature>
<keyword evidence="9 20" id="KW-0812">Transmembrane</keyword>
<dbReference type="PANTHER" id="PTHR27008:SF593">
    <property type="entry name" value="OS02G0615800 PROTEIN"/>
    <property type="match status" value="1"/>
</dbReference>
<gene>
    <name evidence="23" type="ORF">Dsin_019772</name>
</gene>
<dbReference type="EC" id="2.7.11.1" evidence="4"/>
<name>A0AAE0A9B6_9ROSI</name>
<comment type="similarity">
    <text evidence="2">Belongs to the protein kinase superfamily. Ser/Thr protein kinase family.</text>
</comment>
<evidence type="ECO:0000256" key="20">
    <source>
        <dbReference type="SAM" id="Phobius"/>
    </source>
</evidence>
<evidence type="ECO:0000256" key="11">
    <source>
        <dbReference type="ARBA" id="ARBA00022737"/>
    </source>
</evidence>
<evidence type="ECO:0000256" key="14">
    <source>
        <dbReference type="ARBA" id="ARBA00022989"/>
    </source>
</evidence>
<comment type="subcellular location">
    <subcellularLocation>
        <location evidence="1">Cell membrane</location>
        <topology evidence="1">Single-pass type I membrane protein</topology>
    </subcellularLocation>
</comment>
<proteinExistence type="inferred from homology"/>
<dbReference type="PROSITE" id="PS50011">
    <property type="entry name" value="PROTEIN_KINASE_DOM"/>
    <property type="match status" value="2"/>
</dbReference>
<evidence type="ECO:0000256" key="3">
    <source>
        <dbReference type="ARBA" id="ARBA00009592"/>
    </source>
</evidence>
<dbReference type="SMART" id="SM00369">
    <property type="entry name" value="LRR_TYP"/>
    <property type="match status" value="20"/>
</dbReference>
<evidence type="ECO:0000256" key="2">
    <source>
        <dbReference type="ARBA" id="ARBA00008684"/>
    </source>
</evidence>
<dbReference type="SUPFAM" id="SSF52047">
    <property type="entry name" value="RNI-like"/>
    <property type="match status" value="2"/>
</dbReference>
<dbReference type="Pfam" id="PF13855">
    <property type="entry name" value="LRR_8"/>
    <property type="match status" value="4"/>
</dbReference>
<evidence type="ECO:0000256" key="7">
    <source>
        <dbReference type="ARBA" id="ARBA00022614"/>
    </source>
</evidence>
<evidence type="ECO:0000256" key="6">
    <source>
        <dbReference type="ARBA" id="ARBA00022553"/>
    </source>
</evidence>
<dbReference type="InterPro" id="IPR003591">
    <property type="entry name" value="Leu-rich_rpt_typical-subtyp"/>
</dbReference>
<dbReference type="InterPro" id="IPR000719">
    <property type="entry name" value="Prot_kinase_dom"/>
</dbReference>
<dbReference type="EMBL" id="JANJYJ010000006">
    <property type="protein sequence ID" value="KAK3205726.1"/>
    <property type="molecule type" value="Genomic_DNA"/>
</dbReference>
<dbReference type="GO" id="GO:0005524">
    <property type="term" value="F:ATP binding"/>
    <property type="evidence" value="ECO:0007669"/>
    <property type="project" value="UniProtKB-KW"/>
</dbReference>
<dbReference type="Pfam" id="PF00560">
    <property type="entry name" value="LRR_1"/>
    <property type="match status" value="9"/>
</dbReference>
<dbReference type="SUPFAM" id="SSF52058">
    <property type="entry name" value="L domain-like"/>
    <property type="match status" value="2"/>
</dbReference>
<dbReference type="InterPro" id="IPR001611">
    <property type="entry name" value="Leu-rich_rpt"/>
</dbReference>
<dbReference type="Gene3D" id="3.30.200.20">
    <property type="entry name" value="Phosphorylase Kinase, domain 1"/>
    <property type="match status" value="2"/>
</dbReference>
<dbReference type="InterPro" id="IPR011009">
    <property type="entry name" value="Kinase-like_dom_sf"/>
</dbReference>
<evidence type="ECO:0000313" key="23">
    <source>
        <dbReference type="EMBL" id="KAK3205726.1"/>
    </source>
</evidence>
<keyword evidence="15 20" id="KW-0472">Membrane</keyword>
<evidence type="ECO:0000256" key="15">
    <source>
        <dbReference type="ARBA" id="ARBA00023136"/>
    </source>
</evidence>
<keyword evidence="11" id="KW-0677">Repeat</keyword>
<evidence type="ECO:0000256" key="9">
    <source>
        <dbReference type="ARBA" id="ARBA00022692"/>
    </source>
</evidence>
<keyword evidence="10 21" id="KW-0732">Signal</keyword>
<dbReference type="SUPFAM" id="SSF56112">
    <property type="entry name" value="Protein kinase-like (PK-like)"/>
    <property type="match status" value="2"/>
</dbReference>
<keyword evidence="12" id="KW-0547">Nucleotide-binding</keyword>
<dbReference type="Proteomes" id="UP001281410">
    <property type="component" value="Unassembled WGS sequence"/>
</dbReference>
<comment type="catalytic activity">
    <reaction evidence="19">
        <text>L-seryl-[protein] + ATP = O-phospho-L-seryl-[protein] + ADP + H(+)</text>
        <dbReference type="Rhea" id="RHEA:17989"/>
        <dbReference type="Rhea" id="RHEA-COMP:9863"/>
        <dbReference type="Rhea" id="RHEA-COMP:11604"/>
        <dbReference type="ChEBI" id="CHEBI:15378"/>
        <dbReference type="ChEBI" id="CHEBI:29999"/>
        <dbReference type="ChEBI" id="CHEBI:30616"/>
        <dbReference type="ChEBI" id="CHEBI:83421"/>
        <dbReference type="ChEBI" id="CHEBI:456216"/>
        <dbReference type="EC" id="2.7.11.1"/>
    </reaction>
</comment>
<dbReference type="PROSITE" id="PS00108">
    <property type="entry name" value="PROTEIN_KINASE_ST"/>
    <property type="match status" value="2"/>
</dbReference>
<dbReference type="FunFam" id="3.80.10.10:FF:000041">
    <property type="entry name" value="LRR receptor-like serine/threonine-protein kinase ERECTA"/>
    <property type="match status" value="1"/>
</dbReference>
<keyword evidence="17" id="KW-0325">Glycoprotein</keyword>
<accession>A0AAE0A9B6</accession>
<keyword evidence="16" id="KW-0675">Receptor</keyword>
<evidence type="ECO:0000256" key="1">
    <source>
        <dbReference type="ARBA" id="ARBA00004251"/>
    </source>
</evidence>
<evidence type="ECO:0000256" key="5">
    <source>
        <dbReference type="ARBA" id="ARBA00022475"/>
    </source>
</evidence>
<keyword evidence="7" id="KW-0433">Leucine-rich repeat</keyword>
<dbReference type="InterPro" id="IPR032675">
    <property type="entry name" value="LRR_dom_sf"/>
</dbReference>
<feature type="domain" description="Protein kinase" evidence="22">
    <location>
        <begin position="1480"/>
        <end position="1773"/>
    </location>
</feature>
<sequence length="1773" mass="194282">MVSQNVSFFLLLILSSLLVTVLSAEPNLEVEAEALKAFKNAITDDPLAALADWNSSNHHCNWSGITCDPSSNLVVLILIFEKHLTGQISPFLGNLSALQVLDLDSNSFSGSIPAQLGQCSQLIGLGLYNNSLSGSIPAELGVLQNLQLLVLNDNYLIGNIPESICNCSSLTVFSVSFNNLTGTIPKDIGNLISLQNFLAYRNKLVGSIPASIGRLRALQAFSLSQNLLSGTIPPEIGNLSNLEHLVLYENSFGGEIPSELGRCKELVALDLNDNQFTGSIPPELGNLVHLGSLHVYNNRLNSKIPTSLFELKSLTRLGLSQNEFTGTLPQELGSLRSLEWLTLHSNKFSGEIPSSITNLTNLTYLSLGFNSLTGELPSIIGLLYNLRNLTVNSNLLEGSIPSSITNCTHLAIASFAYNRITGKIPTGLDKLQNLTFLSFGENRMSGEIPDDLFNCSNLVTLDLAVNNFTGLLKPGIGKLYNLQRLKIVSNIFEGLIPQEIGNLSQLNTLTLAGNSFTGFIPPELSKISLLQGLSLGDNGFEGAIPEKLFELKQLTYLDLQNNKLTGPIPDAVSKLELLSHLNLQGNKLNGTIPKSMEGLDRLVSLDLSHNHLTGSAPGSVIASMKSLQEYLNLSYNLLEGSIPGELGKLEMVQAIDISNNHFSGSIPKMLEGCRNLFSLDLSGNKLSGSIPAEAFSRMDVLTSLNLSKNNLEGEIPQELTNLKHLSSLDLSQNKLKGAIPEGFAKNPTLKHLNLSFNQLEGRVPEAGIFRSINSSNLVGNPELCGTKSYRPCSRGSSNHLSKKTKLILLVLGSVSVLLILVIVISTLNRCAKKRKSQRVEDPEPEFTAALSLKRFDREELENATGSFSEHNILGCSSLSTVYKGQLRDGEIIAVKKLNLQQFSAESDKCFYREAKTLGNLRHRNLAKVLGYAWETRKLKALVLKYMENGSLEHVIHLPQLDKSRWTLSKRIDVFISIASGLDYLHSGYDFPIVHCDLKPSNILLDGDWEAHVSDFGTARMLGVHLQGKSSLSSASAFEGTIGYLAPEFAYMRTVTTKVDVFSFGIVMMEFLTKRRPTGINEGGGLPISLSQLVQKAIEDGINGILQISDPELILNISQKEVEVLEELFKLTLVCTYPNPEDRPNMNEVLTILLKGAIPEKLFELKQLTYLDLQNNKLTGPIPDAVSKLEFLSHLNLQGNKLNGSIPKSMEGLDRLVSLDLSHNHLTGSAPGSVIASMKSLQEYLNLSYNLLEGSIPGELGKLEMVQAIDISNNHFSGSIPKMLEGCRNLFSLDLSGNKLSDAIPAEAFSRMDVLTSLNLSKNNLEGEIPQELTNLKNLSSLDLSQNKLKGAIPEGFAKNPTLKHLNLSFNQLEGRVPEAGIFRSINASNLVGNPELCGTKSYRPCSRGSSNHLSKKTKLILLVLGSVSVLLILVLVISTLNRCAKKSNSKRVEDPEPEFTAALSLKRFDREELENATGSFSEHNILGCSSLSTVYKGQLRDGEIIAVKKLNLQQFSAESDKCFYREAKTLGNLRHRNLAKILGYAWETRKLKALVLKYMENGSLEHVIHLPQLDKSRWTLSKRIDVFISIASGLDYLHSGYDFPIVHCDLKPSNILLDGDWEAHVSDFGTARMLGVHLQGKSSLSSASAFEGTIGYLAPEFAYMRTVTTKVDVFSFGIVMMEFLTKRRPTGINEGGGLPISLSQLVQKAIEDGINGILQISDPELILNISQKEMEVLEELFKLTLVCTYPNPEDRPSMNEVLTILLKVRKTSQ</sequence>
<keyword evidence="8" id="KW-0808">Transferase</keyword>
<dbReference type="PRINTS" id="PR00019">
    <property type="entry name" value="LEURICHRPT"/>
</dbReference>
<evidence type="ECO:0000256" key="13">
    <source>
        <dbReference type="ARBA" id="ARBA00022840"/>
    </source>
</evidence>